<proteinExistence type="predicted"/>
<dbReference type="EMBL" id="CP003001">
    <property type="protein sequence ID" value="AEM74951.1"/>
    <property type="molecule type" value="Genomic_DNA"/>
</dbReference>
<keyword evidence="1" id="KW-0175">Coiled coil</keyword>
<name>G2PYN2_9FIRM</name>
<protein>
    <submittedName>
        <fullName evidence="3">Uncharacterized protein</fullName>
    </submittedName>
</protein>
<dbReference type="KEGG" id="clc:Calla_2425"/>
<dbReference type="AlphaFoldDB" id="G2PYN2"/>
<evidence type="ECO:0000256" key="2">
    <source>
        <dbReference type="SAM" id="SignalP"/>
    </source>
</evidence>
<gene>
    <name evidence="3" type="ORF">Calla_2425</name>
</gene>
<keyword evidence="2" id="KW-0732">Signal</keyword>
<dbReference type="RefSeq" id="WP_014043398.1">
    <property type="nucleotide sequence ID" value="NC_015949.1"/>
</dbReference>
<feature type="signal peptide" evidence="2">
    <location>
        <begin position="1"/>
        <end position="18"/>
    </location>
</feature>
<dbReference type="Proteomes" id="UP000009257">
    <property type="component" value="Chromosome"/>
</dbReference>
<evidence type="ECO:0000256" key="1">
    <source>
        <dbReference type="SAM" id="Coils"/>
    </source>
</evidence>
<organism evidence="3 4">
    <name type="scientific">Caldicellulosiruptor acetigenus 6A</name>
    <dbReference type="NCBI Taxonomy" id="632516"/>
    <lineage>
        <taxon>Bacteria</taxon>
        <taxon>Bacillati</taxon>
        <taxon>Bacillota</taxon>
        <taxon>Bacillota incertae sedis</taxon>
        <taxon>Caldicellulosiruptorales</taxon>
        <taxon>Caldicellulosiruptoraceae</taxon>
        <taxon>Caldicellulosiruptor</taxon>
    </lineage>
</organism>
<dbReference type="HOGENOM" id="CLU_1575595_0_0_9"/>
<sequence length="169" mass="19331">MKKRLLAFLSFVILISFALGVVASSPTNYKALYEKLLKDYNVLKSENQKLKNEVTTLKKKTDDLQKKVTSLPQLSYYDIVVNGVSTAQKVPFISYGGRRYVHFDSMLKTFLNVGDTGYIFNDQTKRVEIGAFVKNKSGIWLSDLQYFDRKGDWSDFGFNATDIMQLILL</sequence>
<feature type="chain" id="PRO_5038782974" evidence="2">
    <location>
        <begin position="19"/>
        <end position="169"/>
    </location>
</feature>
<evidence type="ECO:0000313" key="3">
    <source>
        <dbReference type="EMBL" id="AEM74951.1"/>
    </source>
</evidence>
<accession>G2PYN2</accession>
<reference evidence="3 4" key="1">
    <citation type="submission" date="2011-08" db="EMBL/GenBank/DDBJ databases">
        <title>Complete sequence of Caldicellulosiruptor lactoaceticus 6A.</title>
        <authorList>
            <consortium name="US DOE Joint Genome Institute"/>
            <person name="Lucas S."/>
            <person name="Han J."/>
            <person name="Lapidus A."/>
            <person name="Cheng J.-F."/>
            <person name="Goodwin L."/>
            <person name="Pitluck S."/>
            <person name="Peters L."/>
            <person name="Davenport K."/>
            <person name="Detter J.C."/>
            <person name="Han C."/>
            <person name="Tapia R."/>
            <person name="Land M."/>
            <person name="Hauser L."/>
            <person name="Kyrpides N."/>
            <person name="Ivanova N."/>
            <person name="Ovchinnikova G."/>
            <person name="Pagani I."/>
            <person name="Blumer-Schuette S.E."/>
            <person name="Kelly R.M."/>
            <person name="Woyke T."/>
        </authorList>
    </citation>
    <scope>NUCLEOTIDE SEQUENCE [LARGE SCALE GENOMIC DNA]</scope>
    <source>
        <strain evidence="3 4">6A</strain>
    </source>
</reference>
<feature type="coiled-coil region" evidence="1">
    <location>
        <begin position="33"/>
        <end position="67"/>
    </location>
</feature>
<evidence type="ECO:0000313" key="4">
    <source>
        <dbReference type="Proteomes" id="UP000009257"/>
    </source>
</evidence>